<keyword evidence="1" id="KW-0067">ATP-binding</keyword>
<dbReference type="Gene3D" id="1.10.510.10">
    <property type="entry name" value="Transferase(Phosphotransferase) domain 1"/>
    <property type="match status" value="1"/>
</dbReference>
<evidence type="ECO:0000256" key="1">
    <source>
        <dbReference type="PROSITE-ProRule" id="PRU10141"/>
    </source>
</evidence>
<evidence type="ECO:0008006" key="4">
    <source>
        <dbReference type="Google" id="ProtNLM"/>
    </source>
</evidence>
<feature type="binding site" evidence="1">
    <location>
        <position position="192"/>
    </location>
    <ligand>
        <name>ATP</name>
        <dbReference type="ChEBI" id="CHEBI:30616"/>
    </ligand>
</feature>
<gene>
    <name evidence="2" type="ORF">MCOR_39775</name>
</gene>
<organism evidence="2 3">
    <name type="scientific">Mytilus coruscus</name>
    <name type="common">Sea mussel</name>
    <dbReference type="NCBI Taxonomy" id="42192"/>
    <lineage>
        <taxon>Eukaryota</taxon>
        <taxon>Metazoa</taxon>
        <taxon>Spiralia</taxon>
        <taxon>Lophotrochozoa</taxon>
        <taxon>Mollusca</taxon>
        <taxon>Bivalvia</taxon>
        <taxon>Autobranchia</taxon>
        <taxon>Pteriomorphia</taxon>
        <taxon>Mytilida</taxon>
        <taxon>Mytiloidea</taxon>
        <taxon>Mytilidae</taxon>
        <taxon>Mytilinae</taxon>
        <taxon>Mytilus</taxon>
    </lineage>
</organism>
<accession>A0A6J8DDP8</accession>
<dbReference type="PROSITE" id="PS00107">
    <property type="entry name" value="PROTEIN_KINASE_ATP"/>
    <property type="match status" value="1"/>
</dbReference>
<reference evidence="2 3" key="1">
    <citation type="submission" date="2020-06" db="EMBL/GenBank/DDBJ databases">
        <authorList>
            <person name="Li R."/>
            <person name="Bekaert M."/>
        </authorList>
    </citation>
    <scope>NUCLEOTIDE SEQUENCE [LARGE SCALE GENOMIC DNA]</scope>
    <source>
        <strain evidence="3">wild</strain>
    </source>
</reference>
<keyword evidence="1" id="KW-0547">Nucleotide-binding</keyword>
<dbReference type="SUPFAM" id="SSF56112">
    <property type="entry name" value="Protein kinase-like (PK-like)"/>
    <property type="match status" value="1"/>
</dbReference>
<sequence length="432" mass="49895">MSSRENVKPWDLKAIQLILNEICDDKDYFPKDITDSEESSLWFVFVSSKQKISKFRKILKKETNVVFVDSEQLDLIEDDKSKTWDNTTFYVGMHVPPEEHDGPFCAGTRNIESQIKSGCETKDSLDDNAEEMDMIWMKEGMSDRGASTCETLQVPFVKMHINGSLGKGASGECKRVTDEYSREAARKIIVKKDGPKALRQLESMVKLMGNGLPQIFTIKERDHYYEIFMELIFPCISMTVLTKRLVDVMSSIADRGRRFLHYLFYQLLGEISKFHEQKISHGDLGVSNNESNILLQKTEKHVLVVRLIDPSDINDMIEIDLNDISFHIRTIGEICNDIKDTIFDKFRNGKIISTKQEAEDLRQQFSDLGEMFAKDPTYRKQISDVLFDESKIEEVQSLGNITEMQEKDVSATLNMLHRTETQRKWTMKMMID</sequence>
<dbReference type="OrthoDB" id="10505324at2759"/>
<evidence type="ECO:0000313" key="2">
    <source>
        <dbReference type="EMBL" id="CAC5406176.1"/>
    </source>
</evidence>
<dbReference type="AlphaFoldDB" id="A0A6J8DDP8"/>
<evidence type="ECO:0000313" key="3">
    <source>
        <dbReference type="Proteomes" id="UP000507470"/>
    </source>
</evidence>
<dbReference type="GO" id="GO:0005524">
    <property type="term" value="F:ATP binding"/>
    <property type="evidence" value="ECO:0007669"/>
    <property type="project" value="UniProtKB-UniRule"/>
</dbReference>
<dbReference type="InterPro" id="IPR011009">
    <property type="entry name" value="Kinase-like_dom_sf"/>
</dbReference>
<name>A0A6J8DDP8_MYTCO</name>
<protein>
    <recommendedName>
        <fullName evidence="4">Protein kinase domain-containing protein</fullName>
    </recommendedName>
</protein>
<dbReference type="InterPro" id="IPR017441">
    <property type="entry name" value="Protein_kinase_ATP_BS"/>
</dbReference>
<keyword evidence="3" id="KW-1185">Reference proteome</keyword>
<dbReference type="Proteomes" id="UP000507470">
    <property type="component" value="Unassembled WGS sequence"/>
</dbReference>
<dbReference type="EMBL" id="CACVKT020007176">
    <property type="protein sequence ID" value="CAC5406176.1"/>
    <property type="molecule type" value="Genomic_DNA"/>
</dbReference>
<dbReference type="Gene3D" id="3.30.200.20">
    <property type="entry name" value="Phosphorylase Kinase, domain 1"/>
    <property type="match status" value="1"/>
</dbReference>
<proteinExistence type="predicted"/>